<keyword evidence="4" id="KW-0732">Signal</keyword>
<dbReference type="InterPro" id="IPR045032">
    <property type="entry name" value="PEL"/>
</dbReference>
<evidence type="ECO:0000256" key="3">
    <source>
        <dbReference type="ARBA" id="ARBA00022512"/>
    </source>
</evidence>
<keyword evidence="3" id="KW-0964">Secreted</keyword>
<evidence type="ECO:0008006" key="6">
    <source>
        <dbReference type="Google" id="ProtNLM"/>
    </source>
</evidence>
<dbReference type="PRINTS" id="PR00807">
    <property type="entry name" value="AMBALLERGEN"/>
</dbReference>
<comment type="similarity">
    <text evidence="2">Belongs to the polysaccharide lyase 1 family.</text>
</comment>
<reference evidence="5" key="1">
    <citation type="submission" date="2018-02" db="EMBL/GenBank/DDBJ databases">
        <title>Rhizophora mucronata_Transcriptome.</title>
        <authorList>
            <person name="Meera S.P."/>
            <person name="Sreeshan A."/>
            <person name="Augustine A."/>
        </authorList>
    </citation>
    <scope>NUCLEOTIDE SEQUENCE</scope>
    <source>
        <tissue evidence="5">Leaf</tissue>
    </source>
</reference>
<sequence length="76" mass="8811">MKVTKREYASEDEWKNWNWVSEGDLMMNGAFFVQSGNPKASKQISRHEMINYKRGTYVTRLTRYSGSLNCVVGKPC</sequence>
<dbReference type="Gene3D" id="2.160.20.10">
    <property type="entry name" value="Single-stranded right-handed beta-helix, Pectin lyase-like"/>
    <property type="match status" value="1"/>
</dbReference>
<name>A0A2P2N0C7_RHIMU</name>
<dbReference type="PANTHER" id="PTHR31683">
    <property type="entry name" value="PECTATE LYASE 18-RELATED"/>
    <property type="match status" value="1"/>
</dbReference>
<dbReference type="EMBL" id="GGEC01055445">
    <property type="protein sequence ID" value="MBX35929.1"/>
    <property type="molecule type" value="Transcribed_RNA"/>
</dbReference>
<dbReference type="AlphaFoldDB" id="A0A2P2N0C7"/>
<evidence type="ECO:0000256" key="4">
    <source>
        <dbReference type="ARBA" id="ARBA00022729"/>
    </source>
</evidence>
<comment type="subcellular location">
    <subcellularLocation>
        <location evidence="1">Secreted</location>
        <location evidence="1">Cell wall</location>
    </subcellularLocation>
</comment>
<dbReference type="InterPro" id="IPR011050">
    <property type="entry name" value="Pectin_lyase_fold/virulence"/>
</dbReference>
<dbReference type="SUPFAM" id="SSF51126">
    <property type="entry name" value="Pectin lyase-like"/>
    <property type="match status" value="1"/>
</dbReference>
<dbReference type="InterPro" id="IPR018082">
    <property type="entry name" value="AmbAllergen"/>
</dbReference>
<evidence type="ECO:0000313" key="5">
    <source>
        <dbReference type="EMBL" id="MBX35929.1"/>
    </source>
</evidence>
<keyword evidence="3" id="KW-0134">Cell wall</keyword>
<evidence type="ECO:0000256" key="2">
    <source>
        <dbReference type="ARBA" id="ARBA00010980"/>
    </source>
</evidence>
<dbReference type="InterPro" id="IPR012334">
    <property type="entry name" value="Pectin_lyas_fold"/>
</dbReference>
<organism evidence="5">
    <name type="scientific">Rhizophora mucronata</name>
    <name type="common">Asiatic mangrove</name>
    <dbReference type="NCBI Taxonomy" id="61149"/>
    <lineage>
        <taxon>Eukaryota</taxon>
        <taxon>Viridiplantae</taxon>
        <taxon>Streptophyta</taxon>
        <taxon>Embryophyta</taxon>
        <taxon>Tracheophyta</taxon>
        <taxon>Spermatophyta</taxon>
        <taxon>Magnoliopsida</taxon>
        <taxon>eudicotyledons</taxon>
        <taxon>Gunneridae</taxon>
        <taxon>Pentapetalae</taxon>
        <taxon>rosids</taxon>
        <taxon>fabids</taxon>
        <taxon>Malpighiales</taxon>
        <taxon>Rhizophoraceae</taxon>
        <taxon>Rhizophora</taxon>
    </lineage>
</organism>
<protein>
    <recommendedName>
        <fullName evidence="6">Pectate lyase</fullName>
    </recommendedName>
</protein>
<dbReference type="PANTHER" id="PTHR31683:SF181">
    <property type="entry name" value="PECTATE LYASE 6-RELATED"/>
    <property type="match status" value="1"/>
</dbReference>
<accession>A0A2P2N0C7</accession>
<dbReference type="GO" id="GO:0030570">
    <property type="term" value="F:pectate lyase activity"/>
    <property type="evidence" value="ECO:0007669"/>
    <property type="project" value="InterPro"/>
</dbReference>
<proteinExistence type="inferred from homology"/>
<evidence type="ECO:0000256" key="1">
    <source>
        <dbReference type="ARBA" id="ARBA00004191"/>
    </source>
</evidence>